<dbReference type="EMBL" id="CAJOBC010058125">
    <property type="protein sequence ID" value="CAF4200085.1"/>
    <property type="molecule type" value="Genomic_DNA"/>
</dbReference>
<dbReference type="Proteomes" id="UP000681722">
    <property type="component" value="Unassembled WGS sequence"/>
</dbReference>
<gene>
    <name evidence="1" type="ORF">GPM918_LOCUS30382</name>
    <name evidence="2" type="ORF">SRO942_LOCUS30992</name>
</gene>
<sequence length="86" mass="10079">MLNFGNEHCQILSCDLKKLFEQKDLFIIVETILSITRHRRRLTSKQILLIEIMREKLVEFRTQLTSPMSISNFVRSLEESIETGAP</sequence>
<protein>
    <submittedName>
        <fullName evidence="1">Uncharacterized protein</fullName>
    </submittedName>
</protein>
<evidence type="ECO:0000313" key="2">
    <source>
        <dbReference type="EMBL" id="CAF4200085.1"/>
    </source>
</evidence>
<name>A0A815GK21_9BILA</name>
<accession>A0A815GK21</accession>
<dbReference type="EMBL" id="CAJNOQ010014349">
    <property type="protein sequence ID" value="CAF1339954.1"/>
    <property type="molecule type" value="Genomic_DNA"/>
</dbReference>
<organism evidence="1 3">
    <name type="scientific">Didymodactylos carnosus</name>
    <dbReference type="NCBI Taxonomy" id="1234261"/>
    <lineage>
        <taxon>Eukaryota</taxon>
        <taxon>Metazoa</taxon>
        <taxon>Spiralia</taxon>
        <taxon>Gnathifera</taxon>
        <taxon>Rotifera</taxon>
        <taxon>Eurotatoria</taxon>
        <taxon>Bdelloidea</taxon>
        <taxon>Philodinida</taxon>
        <taxon>Philodinidae</taxon>
        <taxon>Didymodactylos</taxon>
    </lineage>
</organism>
<proteinExistence type="predicted"/>
<evidence type="ECO:0000313" key="1">
    <source>
        <dbReference type="EMBL" id="CAF1339954.1"/>
    </source>
</evidence>
<dbReference type="AlphaFoldDB" id="A0A815GK21"/>
<comment type="caution">
    <text evidence="1">The sequence shown here is derived from an EMBL/GenBank/DDBJ whole genome shotgun (WGS) entry which is preliminary data.</text>
</comment>
<dbReference type="Proteomes" id="UP000663829">
    <property type="component" value="Unassembled WGS sequence"/>
</dbReference>
<keyword evidence="3" id="KW-1185">Reference proteome</keyword>
<reference evidence="1" key="1">
    <citation type="submission" date="2021-02" db="EMBL/GenBank/DDBJ databases">
        <authorList>
            <person name="Nowell W R."/>
        </authorList>
    </citation>
    <scope>NUCLEOTIDE SEQUENCE</scope>
</reference>
<evidence type="ECO:0000313" key="3">
    <source>
        <dbReference type="Proteomes" id="UP000663829"/>
    </source>
</evidence>